<keyword evidence="3" id="KW-1185">Reference proteome</keyword>
<dbReference type="SUPFAM" id="SSF143011">
    <property type="entry name" value="RelE-like"/>
    <property type="match status" value="1"/>
</dbReference>
<name>A0A7Z9C2T6_9CYAN</name>
<dbReference type="Pfam" id="PF05016">
    <property type="entry name" value="ParE_toxin"/>
    <property type="match status" value="1"/>
</dbReference>
<evidence type="ECO:0000313" key="3">
    <source>
        <dbReference type="Proteomes" id="UP000184550"/>
    </source>
</evidence>
<accession>A0A7Z9C2T6</accession>
<gene>
    <name evidence="2" type="ORF">PL8927_820033</name>
</gene>
<organism evidence="2 3">
    <name type="scientific">Planktothrix serta PCC 8927</name>
    <dbReference type="NCBI Taxonomy" id="671068"/>
    <lineage>
        <taxon>Bacteria</taxon>
        <taxon>Bacillati</taxon>
        <taxon>Cyanobacteriota</taxon>
        <taxon>Cyanophyceae</taxon>
        <taxon>Oscillatoriophycideae</taxon>
        <taxon>Oscillatoriales</taxon>
        <taxon>Microcoleaceae</taxon>
        <taxon>Planktothrix</taxon>
    </lineage>
</organism>
<sequence length="46" mass="5435">MVDIKPLKGRNDWCLRVGDYRVIFIIDNENKVYFVTKIGSRGDVYK</sequence>
<dbReference type="EMBL" id="CZCU02000160">
    <property type="protein sequence ID" value="VXD24418.1"/>
    <property type="molecule type" value="Genomic_DNA"/>
</dbReference>
<evidence type="ECO:0000313" key="2">
    <source>
        <dbReference type="EMBL" id="VXD24418.1"/>
    </source>
</evidence>
<dbReference type="InterPro" id="IPR007712">
    <property type="entry name" value="RelE/ParE_toxin"/>
</dbReference>
<protein>
    <submittedName>
        <fullName evidence="2">Genome sequencing data, contig C225</fullName>
    </submittedName>
</protein>
<proteinExistence type="predicted"/>
<dbReference type="Proteomes" id="UP000184550">
    <property type="component" value="Unassembled WGS sequence"/>
</dbReference>
<keyword evidence="1" id="KW-1277">Toxin-antitoxin system</keyword>
<dbReference type="RefSeq" id="WP_231506126.1">
    <property type="nucleotide sequence ID" value="NZ_LR734882.1"/>
</dbReference>
<comment type="caution">
    <text evidence="2">The sequence shown here is derived from an EMBL/GenBank/DDBJ whole genome shotgun (WGS) entry which is preliminary data.</text>
</comment>
<dbReference type="AlphaFoldDB" id="A0A7Z9C2T6"/>
<evidence type="ECO:0000256" key="1">
    <source>
        <dbReference type="ARBA" id="ARBA00022649"/>
    </source>
</evidence>
<dbReference type="InterPro" id="IPR035093">
    <property type="entry name" value="RelE/ParE_toxin_dom_sf"/>
</dbReference>
<dbReference type="Gene3D" id="3.30.2310.20">
    <property type="entry name" value="RelE-like"/>
    <property type="match status" value="1"/>
</dbReference>
<reference evidence="2" key="1">
    <citation type="submission" date="2019-10" db="EMBL/GenBank/DDBJ databases">
        <authorList>
            <consortium name="Genoscope - CEA"/>
            <person name="William W."/>
        </authorList>
    </citation>
    <scope>NUCLEOTIDE SEQUENCE [LARGE SCALE GENOMIC DNA]</scope>
    <source>
        <strain evidence="2">BBR_PRJEB10992</strain>
    </source>
</reference>